<evidence type="ECO:0000256" key="1">
    <source>
        <dbReference type="SAM" id="Phobius"/>
    </source>
</evidence>
<proteinExistence type="predicted"/>
<evidence type="ECO:0008006" key="4">
    <source>
        <dbReference type="Google" id="ProtNLM"/>
    </source>
</evidence>
<protein>
    <recommendedName>
        <fullName evidence="4">Peptidoglycan binding domain-containing protein</fullName>
    </recommendedName>
</protein>
<keyword evidence="1" id="KW-0472">Membrane</keyword>
<dbReference type="Proteomes" id="UP000177871">
    <property type="component" value="Unassembled WGS sequence"/>
</dbReference>
<dbReference type="InterPro" id="IPR052913">
    <property type="entry name" value="Glycopeptide_resist_protein"/>
</dbReference>
<keyword evidence="1" id="KW-1133">Transmembrane helix</keyword>
<sequence length="479" mass="52455">MQRLFTLLHLAFFFCLGAVTTTLILLSVAYLVFMSRYQDRAFPGVKVASVDVSGKTEEEIATVLTTTYRFGPTPPLTLHFSSPEASLAATAQELNLALDTRLMASRALSIGRQTPNPYFNLLQIVAAYNHAINLPLEISYHSRLLGQKLDAVAPLIEKEPVSAIFDFNPEAGPDRKGRVEAFSPSKNGLALDRPKIIPSLVSQTKFFLTNRGGSGGDSLNIPLYTKTVYPSVQTSAAETYGLHDLLGQGKSYFYDSIPGRVYNISLGTQKVSGRLVAPGEIFSFNESIGTVSAVFGFQKAYSIIKGKTVLDDGGGVCQVSTTLYRAVLNAGLPVVERVAHAYRVGFYEQGGFFPGLDATVYPPSPDFRFQNDTGHWLLLQANFDQAKKQLTFDIFGTADGRQTTIDGPYFLSTSPPPEPVYEDDPTLPASQVKQVDTAHAGAKVYFKRKVTRGDEVLIDETVNSNYIPWPARYLRGTKT</sequence>
<evidence type="ECO:0000313" key="2">
    <source>
        <dbReference type="EMBL" id="OGG18429.1"/>
    </source>
</evidence>
<evidence type="ECO:0000313" key="3">
    <source>
        <dbReference type="Proteomes" id="UP000177871"/>
    </source>
</evidence>
<accession>A0A1F6A180</accession>
<dbReference type="InterPro" id="IPR007391">
    <property type="entry name" value="Vancomycin_resist_VanW"/>
</dbReference>
<feature type="transmembrane region" description="Helical" evidence="1">
    <location>
        <begin position="7"/>
        <end position="33"/>
    </location>
</feature>
<reference evidence="2 3" key="1">
    <citation type="journal article" date="2016" name="Nat. Commun.">
        <title>Thousands of microbial genomes shed light on interconnected biogeochemical processes in an aquifer system.</title>
        <authorList>
            <person name="Anantharaman K."/>
            <person name="Brown C.T."/>
            <person name="Hug L.A."/>
            <person name="Sharon I."/>
            <person name="Castelle C.J."/>
            <person name="Probst A.J."/>
            <person name="Thomas B.C."/>
            <person name="Singh A."/>
            <person name="Wilkins M.J."/>
            <person name="Karaoz U."/>
            <person name="Brodie E.L."/>
            <person name="Williams K.H."/>
            <person name="Hubbard S.S."/>
            <person name="Banfield J.F."/>
        </authorList>
    </citation>
    <scope>NUCLEOTIDE SEQUENCE [LARGE SCALE GENOMIC DNA]</scope>
</reference>
<dbReference type="PANTHER" id="PTHR35788:SF1">
    <property type="entry name" value="EXPORTED PROTEIN"/>
    <property type="match status" value="1"/>
</dbReference>
<dbReference type="STRING" id="1798381.A2721_01425"/>
<name>A0A1F6A180_9BACT</name>
<comment type="caution">
    <text evidence="2">The sequence shown here is derived from an EMBL/GenBank/DDBJ whole genome shotgun (WGS) entry which is preliminary data.</text>
</comment>
<keyword evidence="1" id="KW-0812">Transmembrane</keyword>
<dbReference type="AlphaFoldDB" id="A0A1F6A180"/>
<gene>
    <name evidence="2" type="ORF">A2721_01425</name>
</gene>
<dbReference type="PANTHER" id="PTHR35788">
    <property type="entry name" value="EXPORTED PROTEIN-RELATED"/>
    <property type="match status" value="1"/>
</dbReference>
<dbReference type="Pfam" id="PF04294">
    <property type="entry name" value="VanW"/>
    <property type="match status" value="1"/>
</dbReference>
<dbReference type="EMBL" id="MFJK01000014">
    <property type="protein sequence ID" value="OGG18429.1"/>
    <property type="molecule type" value="Genomic_DNA"/>
</dbReference>
<organism evidence="2 3">
    <name type="scientific">Candidatus Gottesmanbacteria bacterium RIFCSPHIGHO2_01_FULL_47_48</name>
    <dbReference type="NCBI Taxonomy" id="1798381"/>
    <lineage>
        <taxon>Bacteria</taxon>
        <taxon>Candidatus Gottesmaniibacteriota</taxon>
    </lineage>
</organism>